<dbReference type="PANTHER" id="PTHR38033:SF1">
    <property type="entry name" value="DOTU FAMILY TYPE IV_VI SECRETION SYSTEM PROTEIN"/>
    <property type="match status" value="1"/>
</dbReference>
<dbReference type="AlphaFoldDB" id="A0A4R2KUY4"/>
<dbReference type="Pfam" id="PF00691">
    <property type="entry name" value="OmpA"/>
    <property type="match status" value="1"/>
</dbReference>
<organism evidence="5 6">
    <name type="scientific">Rhodovulum euryhalinum</name>
    <dbReference type="NCBI Taxonomy" id="35805"/>
    <lineage>
        <taxon>Bacteria</taxon>
        <taxon>Pseudomonadati</taxon>
        <taxon>Pseudomonadota</taxon>
        <taxon>Alphaproteobacteria</taxon>
        <taxon>Rhodobacterales</taxon>
        <taxon>Paracoccaceae</taxon>
        <taxon>Rhodovulum</taxon>
    </lineage>
</organism>
<dbReference type="Proteomes" id="UP000295142">
    <property type="component" value="Unassembled WGS sequence"/>
</dbReference>
<dbReference type="NCBIfam" id="TIGR03349">
    <property type="entry name" value="IV_VI_DotU"/>
    <property type="match status" value="1"/>
</dbReference>
<gene>
    <name evidence="5" type="ORF">EV655_10972</name>
</gene>
<dbReference type="Gene3D" id="1.25.40.590">
    <property type="entry name" value="Type IV / VI secretion system, DotU"/>
    <property type="match status" value="1"/>
</dbReference>
<accession>A0A4R2KUY4</accession>
<dbReference type="PROSITE" id="PS51123">
    <property type="entry name" value="OMPA_2"/>
    <property type="match status" value="1"/>
</dbReference>
<name>A0A4R2KUY4_9RHOB</name>
<dbReference type="GO" id="GO:0016020">
    <property type="term" value="C:membrane"/>
    <property type="evidence" value="ECO:0007669"/>
    <property type="project" value="UniProtKB-UniRule"/>
</dbReference>
<evidence type="ECO:0000256" key="1">
    <source>
        <dbReference type="PROSITE-ProRule" id="PRU00473"/>
    </source>
</evidence>
<proteinExistence type="predicted"/>
<evidence type="ECO:0000256" key="2">
    <source>
        <dbReference type="SAM" id="MobiDB-lite"/>
    </source>
</evidence>
<evidence type="ECO:0000259" key="4">
    <source>
        <dbReference type="PROSITE" id="PS51123"/>
    </source>
</evidence>
<dbReference type="SUPFAM" id="SSF103088">
    <property type="entry name" value="OmpA-like"/>
    <property type="match status" value="1"/>
</dbReference>
<keyword evidence="6" id="KW-1185">Reference proteome</keyword>
<dbReference type="RefSeq" id="WP_132545206.1">
    <property type="nucleotide sequence ID" value="NZ_SLWW01000009.1"/>
</dbReference>
<evidence type="ECO:0000313" key="6">
    <source>
        <dbReference type="Proteomes" id="UP000295142"/>
    </source>
</evidence>
<evidence type="ECO:0000313" key="5">
    <source>
        <dbReference type="EMBL" id="TCO70525.1"/>
    </source>
</evidence>
<feature type="region of interest" description="Disordered" evidence="2">
    <location>
        <begin position="1"/>
        <end position="45"/>
    </location>
</feature>
<dbReference type="Gene3D" id="3.30.1330.60">
    <property type="entry name" value="OmpA-like domain"/>
    <property type="match status" value="1"/>
</dbReference>
<comment type="caution">
    <text evidence="5">The sequence shown here is derived from an EMBL/GenBank/DDBJ whole genome shotgun (WGS) entry which is preliminary data.</text>
</comment>
<dbReference type="CDD" id="cd07185">
    <property type="entry name" value="OmpA_C-like"/>
    <property type="match status" value="1"/>
</dbReference>
<dbReference type="InterPro" id="IPR017732">
    <property type="entry name" value="T4/T6SS_DotU"/>
</dbReference>
<dbReference type="InterPro" id="IPR036737">
    <property type="entry name" value="OmpA-like_sf"/>
</dbReference>
<keyword evidence="3" id="KW-1133">Transmembrane helix</keyword>
<reference evidence="5 6" key="1">
    <citation type="submission" date="2019-03" db="EMBL/GenBank/DDBJ databases">
        <title>Genomic Encyclopedia of Type Strains, Phase IV (KMG-IV): sequencing the most valuable type-strain genomes for metagenomic binning, comparative biology and taxonomic classification.</title>
        <authorList>
            <person name="Goeker M."/>
        </authorList>
    </citation>
    <scope>NUCLEOTIDE SEQUENCE [LARGE SCALE GENOMIC DNA]</scope>
    <source>
        <strain evidence="5 6">DSM 4868</strain>
    </source>
</reference>
<keyword evidence="3" id="KW-0812">Transmembrane</keyword>
<dbReference type="InterPro" id="IPR038522">
    <property type="entry name" value="T4/T6SS_DotU_sf"/>
</dbReference>
<feature type="domain" description="OmpA-like" evidence="4">
    <location>
        <begin position="328"/>
        <end position="452"/>
    </location>
</feature>
<dbReference type="OrthoDB" id="345640at2"/>
<dbReference type="InterPro" id="IPR006665">
    <property type="entry name" value="OmpA-like"/>
</dbReference>
<sequence length="452" mass="48213">MTRDDPFGLGDDAGRTRIRPARQQRNGATQAARPGTPGEPAPRVRQARASGNPLVNAFAALLGLAPELERALAPENPETLRARLLDNLIYARDAAVGDGVPLTRADQGAWFVAALLDDIALNTPWGGHSDWPREPLVVSLSGDVDAGTKFFDRAEDLLRYSERDPDMLELAYLCLGLGFRGKHRVTGTAGEGALAQMRGAMARALRRPDAEDRALSPHWQGVAATDEAPRFRVPLWSIALVTLAAITVIYAGLSMRLSTRGEQLFTLASVLPPAERAGIFRPVRETEAPPEPPPLIAEPVVIELLPLFAEAAPPGTVAALTGREDVSLAVLAVQSSNPELFRSAKADINDVYAPLIASVAKVIADNLEVIGGVRVVGHTDSVPVQRANPFASNQGLSEARARTIADLLIALGVPAGIVASEGRAATQPIGDNTTTEGRARNRRVEIYIEKKV</sequence>
<keyword evidence="1 3" id="KW-0472">Membrane</keyword>
<dbReference type="PANTHER" id="PTHR38033">
    <property type="entry name" value="MEMBRANE PROTEIN-RELATED"/>
    <property type="match status" value="1"/>
</dbReference>
<dbReference type="Pfam" id="PF09850">
    <property type="entry name" value="DotU"/>
    <property type="match status" value="1"/>
</dbReference>
<protein>
    <submittedName>
        <fullName evidence="5">Type VI secretion system protein ImpK</fullName>
    </submittedName>
</protein>
<dbReference type="EMBL" id="SLWW01000009">
    <property type="protein sequence ID" value="TCO70525.1"/>
    <property type="molecule type" value="Genomic_DNA"/>
</dbReference>
<dbReference type="NCBIfam" id="NF038228">
    <property type="entry name" value="IcmH_DotU_IVB"/>
    <property type="match status" value="1"/>
</dbReference>
<feature type="transmembrane region" description="Helical" evidence="3">
    <location>
        <begin position="233"/>
        <end position="253"/>
    </location>
</feature>
<evidence type="ECO:0000256" key="3">
    <source>
        <dbReference type="SAM" id="Phobius"/>
    </source>
</evidence>